<proteinExistence type="predicted"/>
<accession>A0A0F8YU73</accession>
<feature type="non-terminal residue" evidence="1">
    <location>
        <position position="39"/>
    </location>
</feature>
<comment type="caution">
    <text evidence="1">The sequence shown here is derived from an EMBL/GenBank/DDBJ whole genome shotgun (WGS) entry which is preliminary data.</text>
</comment>
<gene>
    <name evidence="1" type="ORF">LCGC14_2777690</name>
</gene>
<evidence type="ECO:0000313" key="1">
    <source>
        <dbReference type="EMBL" id="KKK84998.1"/>
    </source>
</evidence>
<reference evidence="1" key="1">
    <citation type="journal article" date="2015" name="Nature">
        <title>Complex archaea that bridge the gap between prokaryotes and eukaryotes.</title>
        <authorList>
            <person name="Spang A."/>
            <person name="Saw J.H."/>
            <person name="Jorgensen S.L."/>
            <person name="Zaremba-Niedzwiedzka K."/>
            <person name="Martijn J."/>
            <person name="Lind A.E."/>
            <person name="van Eijk R."/>
            <person name="Schleper C."/>
            <person name="Guy L."/>
            <person name="Ettema T.J."/>
        </authorList>
    </citation>
    <scope>NUCLEOTIDE SEQUENCE</scope>
</reference>
<dbReference type="EMBL" id="LAZR01051509">
    <property type="protein sequence ID" value="KKK84998.1"/>
    <property type="molecule type" value="Genomic_DNA"/>
</dbReference>
<sequence length="39" mass="4562">MTNFMCIVGDKLGTEFFKVQLNGEDAERLRALHGEWIYE</sequence>
<organism evidence="1">
    <name type="scientific">marine sediment metagenome</name>
    <dbReference type="NCBI Taxonomy" id="412755"/>
    <lineage>
        <taxon>unclassified sequences</taxon>
        <taxon>metagenomes</taxon>
        <taxon>ecological metagenomes</taxon>
    </lineage>
</organism>
<protein>
    <submittedName>
        <fullName evidence="1">Uncharacterized protein</fullName>
    </submittedName>
</protein>
<dbReference type="AlphaFoldDB" id="A0A0F8YU73"/>
<name>A0A0F8YU73_9ZZZZ</name>